<feature type="domain" description="Transcriptional regulator Rv0078-like C-terminal" evidence="1">
    <location>
        <begin position="28"/>
        <end position="69"/>
    </location>
</feature>
<proteinExistence type="predicted"/>
<dbReference type="EMBL" id="AQPF01000011">
    <property type="protein sequence ID" value="KAF0806068.1"/>
    <property type="molecule type" value="Genomic_DNA"/>
</dbReference>
<comment type="caution">
    <text evidence="2">The sequence shown here is derived from an EMBL/GenBank/DDBJ whole genome shotgun (WGS) entry which is preliminary data.</text>
</comment>
<evidence type="ECO:0000313" key="3">
    <source>
        <dbReference type="Proteomes" id="UP000771797"/>
    </source>
</evidence>
<dbReference type="Gene3D" id="1.10.357.10">
    <property type="entry name" value="Tetracycline Repressor, domain 2"/>
    <property type="match status" value="1"/>
</dbReference>
<name>A0ABQ6Y8V9_9GAMM</name>
<reference evidence="2 3" key="1">
    <citation type="submission" date="2012-09" db="EMBL/GenBank/DDBJ databases">
        <title>Genome Sequence of alkane-degrading Bacterium Alcanivorax sp. 6-D-6.</title>
        <authorList>
            <person name="Lai Q."/>
            <person name="Shao Z."/>
        </authorList>
    </citation>
    <scope>NUCLEOTIDE SEQUENCE [LARGE SCALE GENOMIC DNA]</scope>
    <source>
        <strain evidence="2 3">6-D-6</strain>
    </source>
</reference>
<dbReference type="InterPro" id="IPR049484">
    <property type="entry name" value="Rv0078-like_C"/>
</dbReference>
<accession>A0ABQ6Y8V9</accession>
<sequence>MVRAVIDQIDNEMLERMHVAQKHATNPWEGLSQESVAGIEMALEPEIQRIMLLNGPAVPGDPSQCPNQTARLKWPGEQRSGPSTNLDAHLHNQNVGSVKRPHFIQEAGSECLPEGVPEGDRHIAERPRRFRAATVCPIFGNMACLRAIPALRRIVFSLIPGRDAIRRVPSHVMPAFRANKVEVGALHGMEDPAAAMMQFQTMGQQGVLQTVRPWLFIEDP</sequence>
<organism evidence="2 3">
    <name type="scientific">Alcanivorax xiamenensis</name>
    <dbReference type="NCBI Taxonomy" id="1177156"/>
    <lineage>
        <taxon>Bacteria</taxon>
        <taxon>Pseudomonadati</taxon>
        <taxon>Pseudomonadota</taxon>
        <taxon>Gammaproteobacteria</taxon>
        <taxon>Oceanospirillales</taxon>
        <taxon>Alcanivoracaceae</taxon>
        <taxon>Alcanivorax</taxon>
    </lineage>
</organism>
<evidence type="ECO:0000313" key="2">
    <source>
        <dbReference type="EMBL" id="KAF0806068.1"/>
    </source>
</evidence>
<evidence type="ECO:0000259" key="1">
    <source>
        <dbReference type="Pfam" id="PF21351"/>
    </source>
</evidence>
<dbReference type="Proteomes" id="UP000771797">
    <property type="component" value="Unassembled WGS sequence"/>
</dbReference>
<dbReference type="Pfam" id="PF21351">
    <property type="entry name" value="TetR_C_41"/>
    <property type="match status" value="1"/>
</dbReference>
<keyword evidence="3" id="KW-1185">Reference proteome</keyword>
<protein>
    <submittedName>
        <fullName evidence="2">Transcriptional regulator</fullName>
    </submittedName>
</protein>
<gene>
    <name evidence="2" type="ORF">A6D6_01886</name>
</gene>